<dbReference type="SUPFAM" id="SSF54826">
    <property type="entry name" value="Enolase N-terminal domain-like"/>
    <property type="match status" value="1"/>
</dbReference>
<name>A0A6J6DS53_9ZZZZ</name>
<reference evidence="3" key="1">
    <citation type="submission" date="2020-05" db="EMBL/GenBank/DDBJ databases">
        <authorList>
            <person name="Chiriac C."/>
            <person name="Salcher M."/>
            <person name="Ghai R."/>
            <person name="Kavagutti S V."/>
        </authorList>
    </citation>
    <scope>NUCLEOTIDE SEQUENCE</scope>
</reference>
<dbReference type="PANTHER" id="PTHR48080">
    <property type="entry name" value="D-GALACTONATE DEHYDRATASE-RELATED"/>
    <property type="match status" value="1"/>
</dbReference>
<gene>
    <name evidence="3" type="ORF">UFOPK1684_00411</name>
    <name evidence="4" type="ORF">UFOPK2158_00689</name>
</gene>
<proteinExistence type="predicted"/>
<keyword evidence="1" id="KW-0456">Lyase</keyword>
<evidence type="ECO:0000313" key="4">
    <source>
        <dbReference type="EMBL" id="CAB4642150.1"/>
    </source>
</evidence>
<dbReference type="PANTHER" id="PTHR48080:SF2">
    <property type="entry name" value="D-GALACTONATE DEHYDRATASE"/>
    <property type="match status" value="1"/>
</dbReference>
<feature type="domain" description="Mandelate racemase/muconate lactonizing enzyme C-terminal" evidence="2">
    <location>
        <begin position="190"/>
        <end position="295"/>
    </location>
</feature>
<dbReference type="InterPro" id="IPR013341">
    <property type="entry name" value="Mandelate_racemase_N_dom"/>
</dbReference>
<dbReference type="SMART" id="SM00922">
    <property type="entry name" value="MR_MLE"/>
    <property type="match status" value="1"/>
</dbReference>
<dbReference type="SUPFAM" id="SSF51604">
    <property type="entry name" value="Enolase C-terminal domain-like"/>
    <property type="match status" value="1"/>
</dbReference>
<dbReference type="InterPro" id="IPR034593">
    <property type="entry name" value="DgoD-like"/>
</dbReference>
<evidence type="ECO:0000313" key="3">
    <source>
        <dbReference type="EMBL" id="CAB4565769.1"/>
    </source>
</evidence>
<evidence type="ECO:0000259" key="2">
    <source>
        <dbReference type="SMART" id="SM00922"/>
    </source>
</evidence>
<dbReference type="Gene3D" id="3.20.20.120">
    <property type="entry name" value="Enolase-like C-terminal domain"/>
    <property type="match status" value="1"/>
</dbReference>
<organism evidence="3">
    <name type="scientific">freshwater metagenome</name>
    <dbReference type="NCBI Taxonomy" id="449393"/>
    <lineage>
        <taxon>unclassified sequences</taxon>
        <taxon>metagenomes</taxon>
        <taxon>ecological metagenomes</taxon>
    </lineage>
</organism>
<dbReference type="AlphaFoldDB" id="A0A6J6DS53"/>
<dbReference type="InterPro" id="IPR013342">
    <property type="entry name" value="Mandelate_racemase_C"/>
</dbReference>
<dbReference type="Gene3D" id="3.30.390.10">
    <property type="entry name" value="Enolase-like, N-terminal domain"/>
    <property type="match status" value="1"/>
</dbReference>
<dbReference type="GO" id="GO:0016829">
    <property type="term" value="F:lyase activity"/>
    <property type="evidence" value="ECO:0007669"/>
    <property type="project" value="UniProtKB-KW"/>
</dbReference>
<dbReference type="InterPro" id="IPR036849">
    <property type="entry name" value="Enolase-like_C_sf"/>
</dbReference>
<dbReference type="EMBL" id="CAEZVY010000059">
    <property type="protein sequence ID" value="CAB4642150.1"/>
    <property type="molecule type" value="Genomic_DNA"/>
</dbReference>
<dbReference type="SFLD" id="SFLDS00001">
    <property type="entry name" value="Enolase"/>
    <property type="match status" value="1"/>
</dbReference>
<evidence type="ECO:0000256" key="1">
    <source>
        <dbReference type="ARBA" id="ARBA00023239"/>
    </source>
</evidence>
<accession>A0A6J6DS53</accession>
<dbReference type="EMBL" id="CAEZTM010000012">
    <property type="protein sequence ID" value="CAB4565769.1"/>
    <property type="molecule type" value="Genomic_DNA"/>
</dbReference>
<dbReference type="CDD" id="cd03316">
    <property type="entry name" value="MR_like"/>
    <property type="match status" value="1"/>
</dbReference>
<dbReference type="InterPro" id="IPR029017">
    <property type="entry name" value="Enolase-like_N"/>
</dbReference>
<protein>
    <submittedName>
        <fullName evidence="3">Unannotated protein</fullName>
    </submittedName>
</protein>
<dbReference type="Pfam" id="PF13378">
    <property type="entry name" value="MR_MLE_C"/>
    <property type="match status" value="1"/>
</dbReference>
<dbReference type="InterPro" id="IPR029065">
    <property type="entry name" value="Enolase_C-like"/>
</dbReference>
<sequence length="433" mass="46075">MSHTDTSKNSQVGGIPGELADRLVRDASGAKIADVTTIRSTVQPNVIQVLVTDTDGVQGLGETFYGAGVVEAQLHEVDLPLLASEQPLAVPQEVARTLQGYVGYSGSGAEVRARSALDIALWDIAAKRAGLPLRTLIRPGSPSRMPVYNTCSGALYVNQQSRQSSENWGIHAASAPTSPYEDLWAFLNRPGELALELREAGYRGMKVWPFDLAAEAARGGPNLDLTFGISVLEKIRDAVGDSMDIYLELHSLLGLEAAMRLVREVEHFDLTWVEDPIRADKVHDLAALRLVSGSPIAVGENTGSGANGYPALISNDAVDTVIVDVGWCGGVTDALGLIEASAGAGMNIAYHDCTGPASLAVAGQLSLASQNAVVQEVARAFWHTWYAQMAHGVPDIVQGQIVFDDRPGHGVELRDEFLKDSGTTLRRMSVGNG</sequence>
<dbReference type="Pfam" id="PF02746">
    <property type="entry name" value="MR_MLE_N"/>
    <property type="match status" value="1"/>
</dbReference>